<dbReference type="Proteomes" id="UP001497516">
    <property type="component" value="Chromosome 9"/>
</dbReference>
<evidence type="ECO:0000313" key="3">
    <source>
        <dbReference type="Proteomes" id="UP001497516"/>
    </source>
</evidence>
<reference evidence="2 3" key="1">
    <citation type="submission" date="2024-04" db="EMBL/GenBank/DDBJ databases">
        <authorList>
            <person name="Fracassetti M."/>
        </authorList>
    </citation>
    <scope>NUCLEOTIDE SEQUENCE [LARGE SCALE GENOMIC DNA]</scope>
</reference>
<evidence type="ECO:0000256" key="1">
    <source>
        <dbReference type="SAM" id="MobiDB-lite"/>
    </source>
</evidence>
<evidence type="ECO:0000313" key="2">
    <source>
        <dbReference type="EMBL" id="CAL1411725.1"/>
    </source>
</evidence>
<proteinExistence type="predicted"/>
<dbReference type="AlphaFoldDB" id="A0AAV2GQP7"/>
<dbReference type="EMBL" id="OZ034822">
    <property type="protein sequence ID" value="CAL1411725.1"/>
    <property type="molecule type" value="Genomic_DNA"/>
</dbReference>
<gene>
    <name evidence="2" type="ORF">LTRI10_LOCUS51065</name>
</gene>
<feature type="region of interest" description="Disordered" evidence="1">
    <location>
        <begin position="9"/>
        <end position="56"/>
    </location>
</feature>
<organism evidence="2 3">
    <name type="scientific">Linum trigynum</name>
    <dbReference type="NCBI Taxonomy" id="586398"/>
    <lineage>
        <taxon>Eukaryota</taxon>
        <taxon>Viridiplantae</taxon>
        <taxon>Streptophyta</taxon>
        <taxon>Embryophyta</taxon>
        <taxon>Tracheophyta</taxon>
        <taxon>Spermatophyta</taxon>
        <taxon>Magnoliopsida</taxon>
        <taxon>eudicotyledons</taxon>
        <taxon>Gunneridae</taxon>
        <taxon>Pentapetalae</taxon>
        <taxon>rosids</taxon>
        <taxon>fabids</taxon>
        <taxon>Malpighiales</taxon>
        <taxon>Linaceae</taxon>
        <taxon>Linum</taxon>
    </lineage>
</organism>
<keyword evidence="3" id="KW-1185">Reference proteome</keyword>
<feature type="compositionally biased region" description="Basic residues" evidence="1">
    <location>
        <begin position="35"/>
        <end position="47"/>
    </location>
</feature>
<name>A0AAV2GQP7_9ROSI</name>
<accession>A0AAV2GQP7</accession>
<protein>
    <submittedName>
        <fullName evidence="2">Uncharacterized protein</fullName>
    </submittedName>
</protein>
<feature type="compositionally biased region" description="Basic and acidic residues" evidence="1">
    <location>
        <begin position="14"/>
        <end position="34"/>
    </location>
</feature>
<sequence length="175" mass="19785">MRRHMLILEDSEDDSHPLHAHDRPMKRDQPNDKGRGRRLVKASHKARVNGGDDNYMWEGDARNSSCPSSTPLPHCVQSCVKPEVKTKRGVGQWRIRAHSHAPNMSETEQVVIENHVTTKAGPSSTLRAEYTLKSPYAETVEDLVDPSLKDHALHFEFKSRTPMTDLAKALRFING</sequence>